<feature type="domain" description="DUF4261" evidence="1">
    <location>
        <begin position="180"/>
        <end position="253"/>
    </location>
</feature>
<evidence type="ECO:0000313" key="2">
    <source>
        <dbReference type="EMBL" id="MEC1180070.1"/>
    </source>
</evidence>
<evidence type="ECO:0000313" key="3">
    <source>
        <dbReference type="Proteomes" id="UP001344888"/>
    </source>
</evidence>
<dbReference type="InterPro" id="IPR025357">
    <property type="entry name" value="DUF4261"/>
</dbReference>
<keyword evidence="3" id="KW-1185">Reference proteome</keyword>
<gene>
    <name evidence="2" type="ORF">P9B03_16330</name>
</gene>
<accession>A0AAW9NYI4</accession>
<dbReference type="AlphaFoldDB" id="A0AAW9NYI4"/>
<comment type="caution">
    <text evidence="2">The sequence shown here is derived from an EMBL/GenBank/DDBJ whole genome shotgun (WGS) entry which is preliminary data.</text>
</comment>
<protein>
    <submittedName>
        <fullName evidence="2">DUF4261 domain-containing protein</fullName>
    </submittedName>
</protein>
<organism evidence="2 3">
    <name type="scientific">Metasolibacillus meyeri</name>
    <dbReference type="NCBI Taxonomy" id="1071052"/>
    <lineage>
        <taxon>Bacteria</taxon>
        <taxon>Bacillati</taxon>
        <taxon>Bacillota</taxon>
        <taxon>Bacilli</taxon>
        <taxon>Bacillales</taxon>
        <taxon>Caryophanaceae</taxon>
        <taxon>Metasolibacillus</taxon>
    </lineage>
</organism>
<name>A0AAW9NYI4_9BACL</name>
<dbReference type="Proteomes" id="UP001344888">
    <property type="component" value="Unassembled WGS sequence"/>
</dbReference>
<dbReference type="Pfam" id="PF14080">
    <property type="entry name" value="DUF4261"/>
    <property type="match status" value="1"/>
</dbReference>
<evidence type="ECO:0000259" key="1">
    <source>
        <dbReference type="Pfam" id="PF14080"/>
    </source>
</evidence>
<dbReference type="RefSeq" id="WP_326124583.1">
    <property type="nucleotide sequence ID" value="NZ_JARSFG010000020.1"/>
</dbReference>
<sequence>MESNEKHQGGAFVSFVLLDQVEFSFKQLAADLQKDWGITLEDTDIDNEQQSLICTIDGILATVSLMPAPVPNDEAIQNAHTNFHWSEAVAVAEAHQAHLLIAMLPHDQSSIDTGILMVKICASALKQPTATGINTLGSVLAPDFYIHYAHTSLQEGDFPIMNLVFFGLYSRDEGKTICSYTYGLRNFGKMEMEVLDSEQEIGSILELLVDISSYVITSDVRLRDGETIGFTEEQKLSISFSPAYAIDGESLKIGF</sequence>
<proteinExistence type="predicted"/>
<reference evidence="2 3" key="1">
    <citation type="submission" date="2023-03" db="EMBL/GenBank/DDBJ databases">
        <title>Bacillus Genome Sequencing.</title>
        <authorList>
            <person name="Dunlap C."/>
        </authorList>
    </citation>
    <scope>NUCLEOTIDE SEQUENCE [LARGE SCALE GENOMIC DNA]</scope>
    <source>
        <strain evidence="2 3">B-59205</strain>
    </source>
</reference>
<dbReference type="EMBL" id="JARSFG010000020">
    <property type="protein sequence ID" value="MEC1180070.1"/>
    <property type="molecule type" value="Genomic_DNA"/>
</dbReference>